<evidence type="ECO:0000313" key="2">
    <source>
        <dbReference type="Proteomes" id="UP000789396"/>
    </source>
</evidence>
<evidence type="ECO:0000313" key="1">
    <source>
        <dbReference type="EMBL" id="CAG8534751.1"/>
    </source>
</evidence>
<accession>A0A9N9FHX3</accession>
<proteinExistence type="predicted"/>
<dbReference type="AlphaFoldDB" id="A0A9N9FHX3"/>
<protein>
    <submittedName>
        <fullName evidence="1">17478_t:CDS:1</fullName>
    </submittedName>
</protein>
<keyword evidence="2" id="KW-1185">Reference proteome</keyword>
<dbReference type="Proteomes" id="UP000789396">
    <property type="component" value="Unassembled WGS sequence"/>
</dbReference>
<sequence length="41" mass="4516">MGIDKLAAFLEIEPEKLSGTLLEGEYVATSDLDFCLKQVID</sequence>
<name>A0A9N9FHX3_9GLOM</name>
<dbReference type="EMBL" id="CAJVPZ010003725">
    <property type="protein sequence ID" value="CAG8534751.1"/>
    <property type="molecule type" value="Genomic_DNA"/>
</dbReference>
<gene>
    <name evidence="1" type="ORF">RFULGI_LOCUS3954</name>
</gene>
<comment type="caution">
    <text evidence="1">The sequence shown here is derived from an EMBL/GenBank/DDBJ whole genome shotgun (WGS) entry which is preliminary data.</text>
</comment>
<dbReference type="OrthoDB" id="15082at2759"/>
<organism evidence="1 2">
    <name type="scientific">Racocetra fulgida</name>
    <dbReference type="NCBI Taxonomy" id="60492"/>
    <lineage>
        <taxon>Eukaryota</taxon>
        <taxon>Fungi</taxon>
        <taxon>Fungi incertae sedis</taxon>
        <taxon>Mucoromycota</taxon>
        <taxon>Glomeromycotina</taxon>
        <taxon>Glomeromycetes</taxon>
        <taxon>Diversisporales</taxon>
        <taxon>Gigasporaceae</taxon>
        <taxon>Racocetra</taxon>
    </lineage>
</organism>
<reference evidence="1" key="1">
    <citation type="submission" date="2021-06" db="EMBL/GenBank/DDBJ databases">
        <authorList>
            <person name="Kallberg Y."/>
            <person name="Tangrot J."/>
            <person name="Rosling A."/>
        </authorList>
    </citation>
    <scope>NUCLEOTIDE SEQUENCE</scope>
    <source>
        <strain evidence="1">IN212</strain>
    </source>
</reference>